<evidence type="ECO:0000313" key="4">
    <source>
        <dbReference type="Proteomes" id="UP000516105"/>
    </source>
</evidence>
<sequence>MIRFAVLVLLASTSATCAAMTPTTTSSVAISPKAYVVIEVAVTDPADYENYKKAIEPIIIAHGGRYIARAGRTETIDPPAPNGRVVLLEFPSFDSAMVFENAPETHAASEIRHRSSKSRIYVVEGVAP</sequence>
<dbReference type="EMBL" id="CP060782">
    <property type="protein sequence ID" value="QNP45999.1"/>
    <property type="molecule type" value="Genomic_DNA"/>
</dbReference>
<evidence type="ECO:0000259" key="2">
    <source>
        <dbReference type="Pfam" id="PF07045"/>
    </source>
</evidence>
<keyword evidence="1" id="KW-0732">Signal</keyword>
<dbReference type="PANTHER" id="PTHR41521:SF4">
    <property type="entry name" value="BLR0684 PROTEIN"/>
    <property type="match status" value="1"/>
</dbReference>
<feature type="signal peptide" evidence="1">
    <location>
        <begin position="1"/>
        <end position="18"/>
    </location>
</feature>
<dbReference type="RefSeq" id="WP_187708952.1">
    <property type="nucleotide sequence ID" value="NZ_CP060782.1"/>
</dbReference>
<dbReference type="Pfam" id="PF07045">
    <property type="entry name" value="DUF1330"/>
    <property type="match status" value="1"/>
</dbReference>
<evidence type="ECO:0000313" key="3">
    <source>
        <dbReference type="EMBL" id="QNP45999.1"/>
    </source>
</evidence>
<reference evidence="3 4" key="1">
    <citation type="submission" date="2020-08" db="EMBL/GenBank/DDBJ databases">
        <title>Genome sequence of Sphingomonas sediminicola KACC 15039T.</title>
        <authorList>
            <person name="Hyun D.-W."/>
            <person name="Bae J.-W."/>
        </authorList>
    </citation>
    <scope>NUCLEOTIDE SEQUENCE [LARGE SCALE GENOMIC DNA]</scope>
    <source>
        <strain evidence="3 4">KACC 15039</strain>
    </source>
</reference>
<protein>
    <submittedName>
        <fullName evidence="3">DUF1330 domain-containing protein</fullName>
    </submittedName>
</protein>
<gene>
    <name evidence="3" type="ORF">H9L14_01530</name>
</gene>
<evidence type="ECO:0000256" key="1">
    <source>
        <dbReference type="SAM" id="SignalP"/>
    </source>
</evidence>
<dbReference type="PANTHER" id="PTHR41521">
    <property type="match status" value="1"/>
</dbReference>
<name>A0ABX6T8Z8_9SPHN</name>
<organism evidence="3 4">
    <name type="scientific">Sphingomonas sediminicola</name>
    <dbReference type="NCBI Taxonomy" id="386874"/>
    <lineage>
        <taxon>Bacteria</taxon>
        <taxon>Pseudomonadati</taxon>
        <taxon>Pseudomonadota</taxon>
        <taxon>Alphaproteobacteria</taxon>
        <taxon>Sphingomonadales</taxon>
        <taxon>Sphingomonadaceae</taxon>
        <taxon>Sphingomonas</taxon>
    </lineage>
</organism>
<dbReference type="Proteomes" id="UP000516105">
    <property type="component" value="Chromosome"/>
</dbReference>
<keyword evidence="4" id="KW-1185">Reference proteome</keyword>
<feature type="chain" id="PRO_5045501713" evidence="1">
    <location>
        <begin position="19"/>
        <end position="128"/>
    </location>
</feature>
<feature type="domain" description="DUF1330" evidence="2">
    <location>
        <begin position="33"/>
        <end position="126"/>
    </location>
</feature>
<dbReference type="InterPro" id="IPR010753">
    <property type="entry name" value="DUF1330"/>
</dbReference>
<dbReference type="SUPFAM" id="SSF54909">
    <property type="entry name" value="Dimeric alpha+beta barrel"/>
    <property type="match status" value="1"/>
</dbReference>
<proteinExistence type="predicted"/>
<dbReference type="Gene3D" id="3.30.70.100">
    <property type="match status" value="1"/>
</dbReference>
<accession>A0ABX6T8Z8</accession>
<dbReference type="InterPro" id="IPR011008">
    <property type="entry name" value="Dimeric_a/b-barrel"/>
</dbReference>